<feature type="compositionally biased region" description="Polar residues" evidence="1">
    <location>
        <begin position="1"/>
        <end position="21"/>
    </location>
</feature>
<proteinExistence type="predicted"/>
<feature type="region of interest" description="Disordered" evidence="1">
    <location>
        <begin position="45"/>
        <end position="64"/>
    </location>
</feature>
<gene>
    <name evidence="2" type="ORF">THARTR1_09295</name>
</gene>
<protein>
    <submittedName>
        <fullName evidence="2">Uncharacterized protein</fullName>
    </submittedName>
</protein>
<feature type="region of interest" description="Disordered" evidence="1">
    <location>
        <begin position="1"/>
        <end position="28"/>
    </location>
</feature>
<accession>A0A2K0TWQ0</accession>
<comment type="caution">
    <text evidence="2">The sequence shown here is derived from an EMBL/GenBank/DDBJ whole genome shotgun (WGS) entry which is preliminary data.</text>
</comment>
<name>A0A2K0TWQ0_TRIHA</name>
<evidence type="ECO:0000313" key="3">
    <source>
        <dbReference type="Proteomes" id="UP000236290"/>
    </source>
</evidence>
<organism evidence="2 3">
    <name type="scientific">Trichoderma harzianum</name>
    <name type="common">Hypocrea lixii</name>
    <dbReference type="NCBI Taxonomy" id="5544"/>
    <lineage>
        <taxon>Eukaryota</taxon>
        <taxon>Fungi</taxon>
        <taxon>Dikarya</taxon>
        <taxon>Ascomycota</taxon>
        <taxon>Pezizomycotina</taxon>
        <taxon>Sordariomycetes</taxon>
        <taxon>Hypocreomycetidae</taxon>
        <taxon>Hypocreales</taxon>
        <taxon>Hypocreaceae</taxon>
        <taxon>Trichoderma</taxon>
    </lineage>
</organism>
<evidence type="ECO:0000256" key="1">
    <source>
        <dbReference type="SAM" id="MobiDB-lite"/>
    </source>
</evidence>
<dbReference type="Proteomes" id="UP000236290">
    <property type="component" value="Unassembled WGS sequence"/>
</dbReference>
<reference evidence="2 3" key="1">
    <citation type="submission" date="2017-02" db="EMBL/GenBank/DDBJ databases">
        <title>Genomes of Trichoderma spp. with biocontrol activity.</title>
        <authorList>
            <person name="Gardiner D."/>
            <person name="Kazan K."/>
            <person name="Vos C."/>
            <person name="Harvey P."/>
        </authorList>
    </citation>
    <scope>NUCLEOTIDE SEQUENCE [LARGE SCALE GENOMIC DNA]</scope>
    <source>
        <strain evidence="2 3">Tr1</strain>
    </source>
</reference>
<evidence type="ECO:0000313" key="2">
    <source>
        <dbReference type="EMBL" id="PNP49964.1"/>
    </source>
</evidence>
<dbReference type="EMBL" id="MTYI01000172">
    <property type="protein sequence ID" value="PNP49964.1"/>
    <property type="molecule type" value="Genomic_DNA"/>
</dbReference>
<sequence length="64" mass="6976">MDQLMQTTPPHGQVTEESSVPDTADRRVQPWKASLKEMAHDLVNDDDKGTFQASPGFSCDSLAG</sequence>
<dbReference type="AlphaFoldDB" id="A0A2K0TWQ0"/>